<organism evidence="7 8">
    <name type="scientific">Paspalum notatum var. saurae</name>
    <dbReference type="NCBI Taxonomy" id="547442"/>
    <lineage>
        <taxon>Eukaryota</taxon>
        <taxon>Viridiplantae</taxon>
        <taxon>Streptophyta</taxon>
        <taxon>Embryophyta</taxon>
        <taxon>Tracheophyta</taxon>
        <taxon>Spermatophyta</taxon>
        <taxon>Magnoliopsida</taxon>
        <taxon>Liliopsida</taxon>
        <taxon>Poales</taxon>
        <taxon>Poaceae</taxon>
        <taxon>PACMAD clade</taxon>
        <taxon>Panicoideae</taxon>
        <taxon>Andropogonodae</taxon>
        <taxon>Paspaleae</taxon>
        <taxon>Paspalinae</taxon>
        <taxon>Paspalum</taxon>
    </lineage>
</organism>
<dbReference type="InterPro" id="IPR013103">
    <property type="entry name" value="RVT_2"/>
</dbReference>
<dbReference type="GO" id="GO:0046872">
    <property type="term" value="F:metal ion binding"/>
    <property type="evidence" value="ECO:0007669"/>
    <property type="project" value="UniProtKB-KW"/>
</dbReference>
<evidence type="ECO:0000313" key="7">
    <source>
        <dbReference type="EMBL" id="WVZ66076.1"/>
    </source>
</evidence>
<dbReference type="InterPro" id="IPR012337">
    <property type="entry name" value="RNaseH-like_sf"/>
</dbReference>
<dbReference type="Pfam" id="PF07727">
    <property type="entry name" value="RVT_2"/>
    <property type="match status" value="1"/>
</dbReference>
<feature type="region of interest" description="Disordered" evidence="3">
    <location>
        <begin position="205"/>
        <end position="232"/>
    </location>
</feature>
<evidence type="ECO:0000256" key="1">
    <source>
        <dbReference type="ARBA" id="ARBA00022723"/>
    </source>
</evidence>
<dbReference type="GO" id="GO:0016787">
    <property type="term" value="F:hydrolase activity"/>
    <property type="evidence" value="ECO:0007669"/>
    <property type="project" value="UniProtKB-KW"/>
</dbReference>
<evidence type="ECO:0000256" key="4">
    <source>
        <dbReference type="SAM" id="Phobius"/>
    </source>
</evidence>
<keyword evidence="4" id="KW-1133">Transmembrane helix</keyword>
<keyword evidence="4" id="KW-0812">Transmembrane</keyword>
<sequence length="860" mass="94406">MRGLRLWEFLTGELPCPPCPKAPEHPVVPEKASDAEKEKLLDDFAALQKSYEEQFGAYRLWLDEDARAGSIVVASMQDQFAEEIGQQSDIELQRTYAFLTRLRDEYEPLRARLLARHPFVSLMDALTDVRNEETRLRSAGLLPSASALAARSSPSRPAVAPPSLSSSAHLPSSTPSARGGGGGFHCDYCGKDGHVEAFCYRKKKAQRSQTRPASQPSASPSAGVSQRSSTDPVTQEMLMLLRRLAASSPSGTASIATLPAGSPGSAAASQSSAQGPPAYVRWIDTRVTWLVLALVVVTLSVFGSLAGFDFLPLRLPVLFAQGTLAQFSCPGAHAQNGVAERKHRHLLETARALMLASSVPPHFWAEAVSTATYLINIQPSFALRGGIPQRLCGKAPDYSDLRLFGCVCYVLLAPRERTKLTAQSVECVFLGYSAEHKGYRCWDPVGRRIRISRDVVFDESCPFYPRPSSDASLASLVDPLSFLFIPDTAIAHRPSILIPSSPVSSSGVVPPSVVSSVESSSSLTPDYTTKPPVTQVYTRRGAPTPPEPTSDDPSPAASSPELRRGHRSRQPVDRYGFAGTVLSEPLSYRDAILYPEWQLAMAEEIAALERTGTWDLVLTPSHVRPITCKWVYKVKTRSDGSLERYKARLVARGFQQEHGRDYDETFAPVAHMTTVRTLLAVASVREWSISQLDVKNAFLNGELREEVYMQPPPGYSVPEGMVCRLRRSLYGLKQAPRAWFQRFASVVTATGFSASPHDPALFVHTSSRGRTLLLLYVDDMIITGDDPQFIAFVKARLSEQFLMSDLGPLRYFLGIEVSSVPEGFYLSQEKYIQSLLDRTSLTDHKTEETPIGAQSSPLCH</sequence>
<feature type="compositionally biased region" description="Low complexity" evidence="3">
    <location>
        <begin position="501"/>
        <end position="522"/>
    </location>
</feature>
<feature type="transmembrane region" description="Helical" evidence="4">
    <location>
        <begin position="287"/>
        <end position="308"/>
    </location>
</feature>
<dbReference type="PANTHER" id="PTHR42648">
    <property type="entry name" value="TRANSPOSASE, PUTATIVE-RELATED"/>
    <property type="match status" value="1"/>
</dbReference>
<dbReference type="SUPFAM" id="SSF53098">
    <property type="entry name" value="Ribonuclease H-like"/>
    <property type="match status" value="1"/>
</dbReference>
<evidence type="ECO:0008006" key="9">
    <source>
        <dbReference type="Google" id="ProtNLM"/>
    </source>
</evidence>
<feature type="compositionally biased region" description="Polar residues" evidence="3">
    <location>
        <begin position="523"/>
        <end position="537"/>
    </location>
</feature>
<dbReference type="GO" id="GO:0003676">
    <property type="term" value="F:nucleic acid binding"/>
    <property type="evidence" value="ECO:0007669"/>
    <property type="project" value="InterPro"/>
</dbReference>
<accession>A0AAQ3T3W9</accession>
<dbReference type="Pfam" id="PF25597">
    <property type="entry name" value="SH3_retrovirus"/>
    <property type="match status" value="1"/>
</dbReference>
<dbReference type="InterPro" id="IPR057670">
    <property type="entry name" value="SH3_retrovirus"/>
</dbReference>
<dbReference type="Gene3D" id="3.30.420.10">
    <property type="entry name" value="Ribonuclease H-like superfamily/Ribonuclease H"/>
    <property type="match status" value="1"/>
</dbReference>
<feature type="compositionally biased region" description="Low complexity" evidence="3">
    <location>
        <begin position="551"/>
        <end position="560"/>
    </location>
</feature>
<dbReference type="InterPro" id="IPR036397">
    <property type="entry name" value="RNaseH_sf"/>
</dbReference>
<keyword evidence="1" id="KW-0479">Metal-binding</keyword>
<dbReference type="InterPro" id="IPR043502">
    <property type="entry name" value="DNA/RNA_pol_sf"/>
</dbReference>
<evidence type="ECO:0000259" key="5">
    <source>
        <dbReference type="Pfam" id="PF07727"/>
    </source>
</evidence>
<feature type="compositionally biased region" description="Low complexity" evidence="3">
    <location>
        <begin position="150"/>
        <end position="177"/>
    </location>
</feature>
<dbReference type="InterPro" id="IPR039537">
    <property type="entry name" value="Retrotran_Ty1/copia-like"/>
</dbReference>
<dbReference type="SUPFAM" id="SSF56672">
    <property type="entry name" value="DNA/RNA polymerases"/>
    <property type="match status" value="1"/>
</dbReference>
<evidence type="ECO:0000256" key="2">
    <source>
        <dbReference type="ARBA" id="ARBA00022801"/>
    </source>
</evidence>
<dbReference type="EMBL" id="CP144747">
    <property type="protein sequence ID" value="WVZ66076.1"/>
    <property type="molecule type" value="Genomic_DNA"/>
</dbReference>
<feature type="region of interest" description="Disordered" evidence="3">
    <location>
        <begin position="150"/>
        <end position="181"/>
    </location>
</feature>
<evidence type="ECO:0000313" key="8">
    <source>
        <dbReference type="Proteomes" id="UP001341281"/>
    </source>
</evidence>
<evidence type="ECO:0000256" key="3">
    <source>
        <dbReference type="SAM" id="MobiDB-lite"/>
    </source>
</evidence>
<proteinExistence type="predicted"/>
<name>A0AAQ3T3W9_PASNO</name>
<dbReference type="AlphaFoldDB" id="A0AAQ3T3W9"/>
<feature type="domain" description="Retroviral polymerase SH3-like" evidence="6">
    <location>
        <begin position="406"/>
        <end position="468"/>
    </location>
</feature>
<protein>
    <recommendedName>
        <fullName evidence="9">Reverse transcriptase Ty1/copia-type domain-containing protein</fullName>
    </recommendedName>
</protein>
<gene>
    <name evidence="7" type="ORF">U9M48_015350</name>
</gene>
<evidence type="ECO:0000259" key="6">
    <source>
        <dbReference type="Pfam" id="PF25597"/>
    </source>
</evidence>
<dbReference type="PANTHER" id="PTHR42648:SF28">
    <property type="entry name" value="TRANSPOSON-ENCODED PROTEIN WITH RIBONUCLEASE H-LIKE AND RETROVIRUS ZINC FINGER-LIKE DOMAINS"/>
    <property type="match status" value="1"/>
</dbReference>
<feature type="region of interest" description="Disordered" evidence="3">
    <location>
        <begin position="501"/>
        <end position="570"/>
    </location>
</feature>
<dbReference type="Proteomes" id="UP001341281">
    <property type="component" value="Chromosome 03"/>
</dbReference>
<reference evidence="7 8" key="1">
    <citation type="submission" date="2024-02" db="EMBL/GenBank/DDBJ databases">
        <title>High-quality chromosome-scale genome assembly of Pensacola bahiagrass (Paspalum notatum Flugge var. saurae).</title>
        <authorList>
            <person name="Vega J.M."/>
            <person name="Podio M."/>
            <person name="Orjuela J."/>
            <person name="Siena L.A."/>
            <person name="Pessino S.C."/>
            <person name="Combes M.C."/>
            <person name="Mariac C."/>
            <person name="Albertini E."/>
            <person name="Pupilli F."/>
            <person name="Ortiz J.P.A."/>
            <person name="Leblanc O."/>
        </authorList>
    </citation>
    <scope>NUCLEOTIDE SEQUENCE [LARGE SCALE GENOMIC DNA]</scope>
    <source>
        <strain evidence="7">R1</strain>
        <tissue evidence="7">Leaf</tissue>
    </source>
</reference>
<keyword evidence="8" id="KW-1185">Reference proteome</keyword>
<keyword evidence="4" id="KW-0472">Membrane</keyword>
<feature type="domain" description="Reverse transcriptase Ty1/copia-type" evidence="5">
    <location>
        <begin position="613"/>
        <end position="851"/>
    </location>
</feature>
<feature type="compositionally biased region" description="Low complexity" evidence="3">
    <location>
        <begin position="208"/>
        <end position="226"/>
    </location>
</feature>
<keyword evidence="2" id="KW-0378">Hydrolase</keyword>